<dbReference type="HOGENOM" id="CLU_020336_50_5_6"/>
<protein>
    <recommendedName>
        <fullName evidence="1">AB hydrolase-1 domain-containing protein</fullName>
    </recommendedName>
</protein>
<gene>
    <name evidence="2" type="ORF">XPG1_1729</name>
</gene>
<dbReference type="GO" id="GO:0016020">
    <property type="term" value="C:membrane"/>
    <property type="evidence" value="ECO:0007669"/>
    <property type="project" value="TreeGrafter"/>
</dbReference>
<dbReference type="Pfam" id="PF12697">
    <property type="entry name" value="Abhydrolase_6"/>
    <property type="match status" value="1"/>
</dbReference>
<dbReference type="KEGG" id="xpo:XPG1_1729"/>
<accession>A0A068R2X7</accession>
<dbReference type="PANTHER" id="PTHR43798:SF33">
    <property type="entry name" value="HYDROLASE, PUTATIVE (AFU_ORTHOLOGUE AFUA_2G14860)-RELATED"/>
    <property type="match status" value="1"/>
</dbReference>
<proteinExistence type="predicted"/>
<sequence length="260" mass="29080">MSIFDHQSGQFIKVDGADIYYETAGNPDNYPIILLHGGMGNLTSFNPLAEYLQHYYLVAIDTRGHGKSTLGNVPLSYQQLQSDFIKVINELRIQSCAIIGHSDGGIVALRLAAQQFAPIDRVIVIGATWQLTDSDPVKSIYESISTESWLQVFPKAENTYQGLNSQPDFDRLMNAVRTMWLDQSSTGYPDTTISNIVCPVLICRGDNDFLVSLTHSQEMVEKIDSASLFNIPYTSHSVHEERPEWLSSVFDHFLKENAEG</sequence>
<organism evidence="2 3">
    <name type="scientific">Xenorhabdus poinarii G6</name>
    <dbReference type="NCBI Taxonomy" id="1354304"/>
    <lineage>
        <taxon>Bacteria</taxon>
        <taxon>Pseudomonadati</taxon>
        <taxon>Pseudomonadota</taxon>
        <taxon>Gammaproteobacteria</taxon>
        <taxon>Enterobacterales</taxon>
        <taxon>Morganellaceae</taxon>
        <taxon>Xenorhabdus</taxon>
    </lineage>
</organism>
<dbReference type="SUPFAM" id="SSF53474">
    <property type="entry name" value="alpha/beta-Hydrolases"/>
    <property type="match status" value="1"/>
</dbReference>
<reference evidence="2 3" key="1">
    <citation type="submission" date="2013-07" db="EMBL/GenBank/DDBJ databases">
        <authorList>
            <person name="Genoscope - CEA"/>
        </authorList>
    </citation>
    <scope>NUCLEOTIDE SEQUENCE [LARGE SCALE GENOMIC DNA]</scope>
    <source>
        <strain evidence="2 3">G6</strain>
    </source>
</reference>
<dbReference type="Gene3D" id="3.40.50.1820">
    <property type="entry name" value="alpha/beta hydrolase"/>
    <property type="match status" value="1"/>
</dbReference>
<evidence type="ECO:0000313" key="2">
    <source>
        <dbReference type="EMBL" id="CDG21384.1"/>
    </source>
</evidence>
<evidence type="ECO:0000313" key="3">
    <source>
        <dbReference type="Proteomes" id="UP000032735"/>
    </source>
</evidence>
<dbReference type="STRING" id="1354304.XPG1_1729"/>
<dbReference type="AlphaFoldDB" id="A0A068R2X7"/>
<name>A0A068R2X7_9GAMM</name>
<dbReference type="InterPro" id="IPR050266">
    <property type="entry name" value="AB_hydrolase_sf"/>
</dbReference>
<feature type="domain" description="AB hydrolase-1" evidence="1">
    <location>
        <begin position="32"/>
        <end position="246"/>
    </location>
</feature>
<dbReference type="EMBL" id="FO704551">
    <property type="protein sequence ID" value="CDG21384.1"/>
    <property type="molecule type" value="Genomic_DNA"/>
</dbReference>
<dbReference type="Proteomes" id="UP000032735">
    <property type="component" value="Chromosome"/>
</dbReference>
<keyword evidence="3" id="KW-1185">Reference proteome</keyword>
<dbReference type="OrthoDB" id="9780765at2"/>
<dbReference type="RefSeq" id="WP_045958590.1">
    <property type="nucleotide sequence ID" value="NZ_FO704551.1"/>
</dbReference>
<dbReference type="PANTHER" id="PTHR43798">
    <property type="entry name" value="MONOACYLGLYCEROL LIPASE"/>
    <property type="match status" value="1"/>
</dbReference>
<dbReference type="InterPro" id="IPR000073">
    <property type="entry name" value="AB_hydrolase_1"/>
</dbReference>
<evidence type="ECO:0000259" key="1">
    <source>
        <dbReference type="Pfam" id="PF12697"/>
    </source>
</evidence>
<dbReference type="InterPro" id="IPR029058">
    <property type="entry name" value="AB_hydrolase_fold"/>
</dbReference>